<keyword evidence="7 12" id="KW-0863">Zinc-finger</keyword>
<evidence type="ECO:0000256" key="13">
    <source>
        <dbReference type="SAM" id="MobiDB-lite"/>
    </source>
</evidence>
<evidence type="ECO:0000256" key="8">
    <source>
        <dbReference type="ARBA" id="ARBA00022833"/>
    </source>
</evidence>
<dbReference type="SUPFAM" id="SSF57850">
    <property type="entry name" value="RING/U-box"/>
    <property type="match status" value="1"/>
</dbReference>
<evidence type="ECO:0000256" key="2">
    <source>
        <dbReference type="ARBA" id="ARBA00004906"/>
    </source>
</evidence>
<feature type="compositionally biased region" description="Polar residues" evidence="13">
    <location>
        <begin position="153"/>
        <end position="164"/>
    </location>
</feature>
<dbReference type="SMART" id="SM00184">
    <property type="entry name" value="RING"/>
    <property type="match status" value="1"/>
</dbReference>
<dbReference type="InterPro" id="IPR013083">
    <property type="entry name" value="Znf_RING/FYVE/PHD"/>
</dbReference>
<name>A0A3Q0CNS9_MESAU</name>
<evidence type="ECO:0000256" key="3">
    <source>
        <dbReference type="ARBA" id="ARBA00012483"/>
    </source>
</evidence>
<dbReference type="GO" id="GO:0000151">
    <property type="term" value="C:ubiquitin ligase complex"/>
    <property type="evidence" value="ECO:0007669"/>
    <property type="project" value="InterPro"/>
</dbReference>
<evidence type="ECO:0000256" key="1">
    <source>
        <dbReference type="ARBA" id="ARBA00000900"/>
    </source>
</evidence>
<feature type="region of interest" description="Disordered" evidence="13">
    <location>
        <begin position="245"/>
        <end position="278"/>
    </location>
</feature>
<dbReference type="Gene3D" id="3.30.40.10">
    <property type="entry name" value="Zinc/RING finger domain, C3HC4 (zinc finger)"/>
    <property type="match status" value="1"/>
</dbReference>
<feature type="domain" description="RING-type" evidence="14">
    <location>
        <begin position="76"/>
        <end position="116"/>
    </location>
</feature>
<evidence type="ECO:0000313" key="17">
    <source>
        <dbReference type="RefSeq" id="XP_040599794.1"/>
    </source>
</evidence>
<dbReference type="GO" id="GO:0031519">
    <property type="term" value="C:PcG protein complex"/>
    <property type="evidence" value="ECO:0007669"/>
    <property type="project" value="TreeGrafter"/>
</dbReference>
<dbReference type="InterPro" id="IPR001841">
    <property type="entry name" value="Znf_RING"/>
</dbReference>
<evidence type="ECO:0000256" key="10">
    <source>
        <dbReference type="ARBA" id="ARBA00030910"/>
    </source>
</evidence>
<dbReference type="GO" id="GO:0016567">
    <property type="term" value="P:protein ubiquitination"/>
    <property type="evidence" value="ECO:0007669"/>
    <property type="project" value="UniProtKB-UniPathway"/>
</dbReference>
<keyword evidence="8" id="KW-0862">Zinc</keyword>
<dbReference type="RefSeq" id="XP_040599794.1">
    <property type="nucleotide sequence ID" value="XM_040743860.1"/>
</dbReference>
<dbReference type="Proteomes" id="UP000886700">
    <property type="component" value="Unplaced"/>
</dbReference>
<dbReference type="PROSITE" id="PS00518">
    <property type="entry name" value="ZF_RING_1"/>
    <property type="match status" value="1"/>
</dbReference>
<evidence type="ECO:0000256" key="7">
    <source>
        <dbReference type="ARBA" id="ARBA00022771"/>
    </source>
</evidence>
<evidence type="ECO:0000313" key="15">
    <source>
        <dbReference type="Proteomes" id="UP000886700"/>
    </source>
</evidence>
<dbReference type="PROSITE" id="PS50089">
    <property type="entry name" value="ZF_RING_2"/>
    <property type="match status" value="1"/>
</dbReference>
<evidence type="ECO:0000313" key="16">
    <source>
        <dbReference type="RefSeq" id="XP_021084280.1"/>
    </source>
</evidence>
<dbReference type="InterPro" id="IPR017907">
    <property type="entry name" value="Znf_RING_CS"/>
</dbReference>
<comment type="catalytic activity">
    <reaction evidence="1">
        <text>S-ubiquitinyl-[E2 ubiquitin-conjugating enzyme]-L-cysteine + [acceptor protein]-L-lysine = [E2 ubiquitin-conjugating enzyme]-L-cysteine + N(6)-ubiquitinyl-[acceptor protein]-L-lysine.</text>
        <dbReference type="EC" id="2.3.2.27"/>
    </reaction>
</comment>
<evidence type="ECO:0000256" key="5">
    <source>
        <dbReference type="ARBA" id="ARBA00022679"/>
    </source>
</evidence>
<keyword evidence="6" id="KW-0479">Metal-binding</keyword>
<evidence type="ECO:0000256" key="6">
    <source>
        <dbReference type="ARBA" id="ARBA00022723"/>
    </source>
</evidence>
<dbReference type="PANTHER" id="PTHR46076:SF4">
    <property type="entry name" value="E3 UBIQUITIN-PROTEIN LIGASE RING2"/>
    <property type="match status" value="1"/>
</dbReference>
<dbReference type="GO" id="GO:0008270">
    <property type="term" value="F:zinc ion binding"/>
    <property type="evidence" value="ECO:0007669"/>
    <property type="project" value="UniProtKB-KW"/>
</dbReference>
<dbReference type="GO" id="GO:0061630">
    <property type="term" value="F:ubiquitin protein ligase activity"/>
    <property type="evidence" value="ECO:0007669"/>
    <property type="project" value="UniProtKB-EC"/>
</dbReference>
<dbReference type="EC" id="2.3.2.27" evidence="3"/>
<dbReference type="GeneID" id="101823642"/>
<dbReference type="KEGG" id="maua:101823642"/>
<keyword evidence="15" id="KW-1185">Reference proteome</keyword>
<dbReference type="PANTHER" id="PTHR46076">
    <property type="entry name" value="E3 UBIQUITIN-PROTEIN LIGASE RING1 / RING 2 FAMILY MEMBER"/>
    <property type="match status" value="1"/>
</dbReference>
<organism evidence="15 16">
    <name type="scientific">Mesocricetus auratus</name>
    <name type="common">Golden hamster</name>
    <dbReference type="NCBI Taxonomy" id="10036"/>
    <lineage>
        <taxon>Eukaryota</taxon>
        <taxon>Metazoa</taxon>
        <taxon>Chordata</taxon>
        <taxon>Craniata</taxon>
        <taxon>Vertebrata</taxon>
        <taxon>Euteleostomi</taxon>
        <taxon>Mammalia</taxon>
        <taxon>Eutheria</taxon>
        <taxon>Euarchontoglires</taxon>
        <taxon>Glires</taxon>
        <taxon>Rodentia</taxon>
        <taxon>Myomorpha</taxon>
        <taxon>Muroidea</taxon>
        <taxon>Cricetidae</taxon>
        <taxon>Cricetinae</taxon>
        <taxon>Mesocricetus</taxon>
    </lineage>
</organism>
<evidence type="ECO:0000256" key="12">
    <source>
        <dbReference type="PROSITE-ProRule" id="PRU00175"/>
    </source>
</evidence>
<protein>
    <recommendedName>
        <fullName evidence="4">E3 ubiquitin-protein ligase RING2</fullName>
        <ecNumber evidence="3">2.3.2.27</ecNumber>
    </recommendedName>
    <alternativeName>
        <fullName evidence="9">RING finger protein 1B</fullName>
    </alternativeName>
    <alternativeName>
        <fullName evidence="11">RING finger protein 2</fullName>
    </alternativeName>
    <alternativeName>
        <fullName evidence="10">RING-type E3 ubiquitin transferase RING2</fullName>
    </alternativeName>
</protein>
<sequence length="278" mass="30749">MEESEINTKFLAQPNLRGEEPQALSESIMSQAVQAYEVHRVSETADPTVQLPATSQEATSSDMVASSCPDWNIFMCPICLDTLKNTRITKDCFHRFCKDCIITALRRGNKECPVCRRKLISKRSLDPDPQFDELIKKMYSSSNENDASEEKSLGSNEYKTQQAPSVIPEKEKEIDAINSVHPGKKQQVETGTGWEYNHDSSPCNSASTHSSGIAGPSNKRARTSGPDDDTKYVVVTIDPVADVASEYESNLHPTLRGKNGPGKTGTKKTSGKHKKRRI</sequence>
<accession>A0A3Q0CNS9</accession>
<reference evidence="16" key="1">
    <citation type="submission" date="2025-04" db="UniProtKB">
        <authorList>
            <consortium name="RefSeq"/>
        </authorList>
    </citation>
    <scope>IDENTIFICATION</scope>
    <source>
        <tissue evidence="17">Liver</tissue>
    </source>
</reference>
<dbReference type="Pfam" id="PF13923">
    <property type="entry name" value="zf-C3HC4_2"/>
    <property type="match status" value="1"/>
</dbReference>
<dbReference type="GO" id="GO:0003682">
    <property type="term" value="F:chromatin binding"/>
    <property type="evidence" value="ECO:0007669"/>
    <property type="project" value="TreeGrafter"/>
</dbReference>
<feature type="compositionally biased region" description="Polar residues" evidence="13">
    <location>
        <begin position="199"/>
        <end position="211"/>
    </location>
</feature>
<evidence type="ECO:0000256" key="9">
    <source>
        <dbReference type="ARBA" id="ARBA00030504"/>
    </source>
</evidence>
<evidence type="ECO:0000259" key="14">
    <source>
        <dbReference type="PROSITE" id="PS50089"/>
    </source>
</evidence>
<dbReference type="RefSeq" id="XP_021084280.1">
    <property type="nucleotide sequence ID" value="XM_021228621.1"/>
</dbReference>
<dbReference type="UniPathway" id="UPA00143"/>
<evidence type="ECO:0000256" key="4">
    <source>
        <dbReference type="ARBA" id="ARBA00019736"/>
    </source>
</evidence>
<dbReference type="AlphaFoldDB" id="A0A3Q0CNS9"/>
<comment type="pathway">
    <text evidence="2">Protein modification; protein ubiquitination.</text>
</comment>
<evidence type="ECO:0000256" key="11">
    <source>
        <dbReference type="ARBA" id="ARBA00032293"/>
    </source>
</evidence>
<feature type="compositionally biased region" description="Basic residues" evidence="13">
    <location>
        <begin position="265"/>
        <end position="278"/>
    </location>
</feature>
<gene>
    <name evidence="16 17" type="primary">LOC101823642</name>
</gene>
<dbReference type="InterPro" id="IPR043540">
    <property type="entry name" value="RING1/RING2"/>
</dbReference>
<keyword evidence="5" id="KW-0808">Transferase</keyword>
<proteinExistence type="predicted"/>
<feature type="region of interest" description="Disordered" evidence="13">
    <location>
        <begin position="141"/>
        <end position="231"/>
    </location>
</feature>
<dbReference type="CDD" id="cd16531">
    <property type="entry name" value="RING-HC_RING1-like"/>
    <property type="match status" value="1"/>
</dbReference>
<dbReference type="OrthoDB" id="337575at2759"/>